<comment type="caution">
    <text evidence="1">The sequence shown here is derived from an EMBL/GenBank/DDBJ whole genome shotgun (WGS) entry which is preliminary data.</text>
</comment>
<dbReference type="RefSeq" id="XP_043014385.1">
    <property type="nucleotide sequence ID" value="XM_043149777.1"/>
</dbReference>
<dbReference type="AlphaFoldDB" id="A0A9P7V062"/>
<dbReference type="KEGG" id="more:E1B28_005226"/>
<accession>A0A9P7V062</accession>
<evidence type="ECO:0000313" key="2">
    <source>
        <dbReference type="Proteomes" id="UP001049176"/>
    </source>
</evidence>
<reference evidence="1" key="1">
    <citation type="journal article" date="2021" name="Genome Biol. Evol.">
        <title>The assembled and annotated genome of the fairy-ring fungus Marasmius oreades.</title>
        <authorList>
            <person name="Hiltunen M."/>
            <person name="Ament-Velasquez S.L."/>
            <person name="Johannesson H."/>
        </authorList>
    </citation>
    <scope>NUCLEOTIDE SEQUENCE</scope>
    <source>
        <strain evidence="1">03SP1</strain>
    </source>
</reference>
<keyword evidence="2" id="KW-1185">Reference proteome</keyword>
<sequence>MTPKEKHILTNEEITSAEETLDNIFRVTYPGEINELATLVAKGKKGRRVRFSCSSISALPFGHGKTEVVSGALVHQQKSGHAATPLYTSGSVVWTAIRGTGWQLDLTELQGL</sequence>
<protein>
    <submittedName>
        <fullName evidence="1">Uncharacterized protein</fullName>
    </submittedName>
</protein>
<proteinExistence type="predicted"/>
<name>A0A9P7V062_9AGAR</name>
<dbReference type="EMBL" id="CM032182">
    <property type="protein sequence ID" value="KAG7097915.1"/>
    <property type="molecule type" value="Genomic_DNA"/>
</dbReference>
<organism evidence="1 2">
    <name type="scientific">Marasmius oreades</name>
    <name type="common">fairy-ring Marasmius</name>
    <dbReference type="NCBI Taxonomy" id="181124"/>
    <lineage>
        <taxon>Eukaryota</taxon>
        <taxon>Fungi</taxon>
        <taxon>Dikarya</taxon>
        <taxon>Basidiomycota</taxon>
        <taxon>Agaricomycotina</taxon>
        <taxon>Agaricomycetes</taxon>
        <taxon>Agaricomycetidae</taxon>
        <taxon>Agaricales</taxon>
        <taxon>Marasmiineae</taxon>
        <taxon>Marasmiaceae</taxon>
        <taxon>Marasmius</taxon>
    </lineage>
</organism>
<dbReference type="GeneID" id="66074302"/>
<dbReference type="Proteomes" id="UP001049176">
    <property type="component" value="Chromosome 2"/>
</dbReference>
<evidence type="ECO:0000313" key="1">
    <source>
        <dbReference type="EMBL" id="KAG7097915.1"/>
    </source>
</evidence>
<gene>
    <name evidence="1" type="ORF">E1B28_005226</name>
</gene>